<gene>
    <name evidence="1" type="ORF">COX83_01490</name>
</gene>
<dbReference type="EMBL" id="PFPI01000020">
    <property type="protein sequence ID" value="PIZ93596.1"/>
    <property type="molecule type" value="Genomic_DNA"/>
</dbReference>
<dbReference type="SUPFAM" id="SSF53955">
    <property type="entry name" value="Lysozyme-like"/>
    <property type="match status" value="1"/>
</dbReference>
<comment type="caution">
    <text evidence="1">The sequence shown here is derived from an EMBL/GenBank/DDBJ whole genome shotgun (WGS) entry which is preliminary data.</text>
</comment>
<evidence type="ECO:0000313" key="1">
    <source>
        <dbReference type="EMBL" id="PIZ93596.1"/>
    </source>
</evidence>
<evidence type="ECO:0000313" key="2">
    <source>
        <dbReference type="Proteomes" id="UP000230078"/>
    </source>
</evidence>
<proteinExistence type="predicted"/>
<name>A0A2M7V4W7_9BACT</name>
<organism evidence="1 2">
    <name type="scientific">Candidatus Magasanikbacteria bacterium CG_4_10_14_0_2_um_filter_41_31</name>
    <dbReference type="NCBI Taxonomy" id="1974639"/>
    <lineage>
        <taxon>Bacteria</taxon>
        <taxon>Candidatus Magasanikiibacteriota</taxon>
    </lineage>
</organism>
<dbReference type="Proteomes" id="UP000230078">
    <property type="component" value="Unassembled WGS sequence"/>
</dbReference>
<protein>
    <submittedName>
        <fullName evidence="1">Uncharacterized protein</fullName>
    </submittedName>
</protein>
<dbReference type="AlphaFoldDB" id="A0A2M7V4W7"/>
<dbReference type="InterPro" id="IPR023346">
    <property type="entry name" value="Lysozyme-like_dom_sf"/>
</dbReference>
<reference evidence="2" key="1">
    <citation type="submission" date="2017-09" db="EMBL/GenBank/DDBJ databases">
        <title>Depth-based differentiation of microbial function through sediment-hosted aquifers and enrichment of novel symbionts in the deep terrestrial subsurface.</title>
        <authorList>
            <person name="Probst A.J."/>
            <person name="Ladd B."/>
            <person name="Jarett J.K."/>
            <person name="Geller-Mcgrath D.E."/>
            <person name="Sieber C.M.K."/>
            <person name="Emerson J.B."/>
            <person name="Anantharaman K."/>
            <person name="Thomas B.C."/>
            <person name="Malmstrom R."/>
            <person name="Stieglmeier M."/>
            <person name="Klingl A."/>
            <person name="Woyke T."/>
            <person name="Ryan C.M."/>
            <person name="Banfield J.F."/>
        </authorList>
    </citation>
    <scope>NUCLEOTIDE SEQUENCE [LARGE SCALE GENOMIC DNA]</scope>
</reference>
<accession>A0A2M7V4W7</accession>
<sequence length="193" mass="22423">MLYFFHQTYMLRKKSRKKKKKHQKKYIRRSVLMSPPFRWKLALIGISTSFVVVGIFFIIQRPEAAELPYDVRPERIDRYFAKNNMPLKGHGKTFVEAADTCGMDWRLLPAIAVRESSGGKHMQLNNPFGWGGAQIPFESIDDATRVVGQHLCGDEPDTAKWYSTTSTYEKLYRYNGTVISTYPAEVQWIMNQF</sequence>